<comment type="caution">
    <text evidence="7">The sequence shown here is derived from an EMBL/GenBank/DDBJ whole genome shotgun (WGS) entry which is preliminary data.</text>
</comment>
<dbReference type="Pfam" id="PF05359">
    <property type="entry name" value="DUF748"/>
    <property type="match status" value="1"/>
</dbReference>
<evidence type="ECO:0000256" key="4">
    <source>
        <dbReference type="ARBA" id="ARBA00023136"/>
    </source>
</evidence>
<dbReference type="RefSeq" id="WP_379802914.1">
    <property type="nucleotide sequence ID" value="NZ_JBHUOL010000001.1"/>
</dbReference>
<evidence type="ECO:0000313" key="7">
    <source>
        <dbReference type="EMBL" id="MFD2907146.1"/>
    </source>
</evidence>
<dbReference type="InterPro" id="IPR008023">
    <property type="entry name" value="DUF748"/>
</dbReference>
<dbReference type="Pfam" id="PF04357">
    <property type="entry name" value="TamB"/>
    <property type="match status" value="1"/>
</dbReference>
<dbReference type="InterPro" id="IPR007452">
    <property type="entry name" value="TamB_C"/>
</dbReference>
<evidence type="ECO:0000256" key="3">
    <source>
        <dbReference type="ARBA" id="ARBA00022989"/>
    </source>
</evidence>
<dbReference type="PANTHER" id="PTHR36985">
    <property type="entry name" value="TRANSLOCATION AND ASSEMBLY MODULE SUBUNIT TAMB"/>
    <property type="match status" value="1"/>
</dbReference>
<evidence type="ECO:0000313" key="8">
    <source>
        <dbReference type="Proteomes" id="UP001597549"/>
    </source>
</evidence>
<gene>
    <name evidence="7" type="ORF">ACFSX9_00215</name>
</gene>
<feature type="domain" description="Translocation and assembly module TamB C-terminal" evidence="6">
    <location>
        <begin position="1182"/>
        <end position="1625"/>
    </location>
</feature>
<keyword evidence="4 5" id="KW-0472">Membrane</keyword>
<proteinExistence type="predicted"/>
<evidence type="ECO:0000259" key="6">
    <source>
        <dbReference type="Pfam" id="PF04357"/>
    </source>
</evidence>
<feature type="transmembrane region" description="Helical" evidence="5">
    <location>
        <begin position="16"/>
        <end position="37"/>
    </location>
</feature>
<keyword evidence="2 5" id="KW-0812">Transmembrane</keyword>
<evidence type="ECO:0000256" key="5">
    <source>
        <dbReference type="SAM" id="Phobius"/>
    </source>
</evidence>
<organism evidence="7 8">
    <name type="scientific">Flavobacterium ardleyense</name>
    <dbReference type="NCBI Taxonomy" id="2038737"/>
    <lineage>
        <taxon>Bacteria</taxon>
        <taxon>Pseudomonadati</taxon>
        <taxon>Bacteroidota</taxon>
        <taxon>Flavobacteriia</taxon>
        <taxon>Flavobacteriales</taxon>
        <taxon>Flavobacteriaceae</taxon>
        <taxon>Flavobacterium</taxon>
    </lineage>
</organism>
<dbReference type="PANTHER" id="PTHR36985:SF1">
    <property type="entry name" value="TRANSLOCATION AND ASSEMBLY MODULE SUBUNIT TAMB"/>
    <property type="match status" value="1"/>
</dbReference>
<protein>
    <submittedName>
        <fullName evidence="7">Translocation/assembly module TamB domain-containing protein</fullName>
    </submittedName>
</protein>
<reference evidence="8" key="1">
    <citation type="journal article" date="2019" name="Int. J. Syst. Evol. Microbiol.">
        <title>The Global Catalogue of Microorganisms (GCM) 10K type strain sequencing project: providing services to taxonomists for standard genome sequencing and annotation.</title>
        <authorList>
            <consortium name="The Broad Institute Genomics Platform"/>
            <consortium name="The Broad Institute Genome Sequencing Center for Infectious Disease"/>
            <person name="Wu L."/>
            <person name="Ma J."/>
        </authorList>
    </citation>
    <scope>NUCLEOTIDE SEQUENCE [LARGE SCALE GENOMIC DNA]</scope>
    <source>
        <strain evidence="8">KCTC 52644</strain>
    </source>
</reference>
<dbReference type="EMBL" id="JBHUOL010000001">
    <property type="protein sequence ID" value="MFD2907146.1"/>
    <property type="molecule type" value="Genomic_DNA"/>
</dbReference>
<evidence type="ECO:0000256" key="2">
    <source>
        <dbReference type="ARBA" id="ARBA00022692"/>
    </source>
</evidence>
<evidence type="ECO:0000256" key="1">
    <source>
        <dbReference type="ARBA" id="ARBA00004167"/>
    </source>
</evidence>
<accession>A0ABW5Z4R8</accession>
<keyword evidence="8" id="KW-1185">Reference proteome</keyword>
<dbReference type="Proteomes" id="UP001597549">
    <property type="component" value="Unassembled WGS sequence"/>
</dbReference>
<sequence>MQKEKIKKVARKTIKILLWIIGSIIGLFLLLVIALQIPVVQNFAKDKAISFLQTKIDTKVSVGRIEIGLPKNIILEEVYFEDQQKDTLLYGNKIVANISLFKLLSNELEINSVNLNGITANVTKTKEGIFNFDYILDAFASKEPPKKDQKPMKISVSKIVLDDINVVFNDAVSKNDFSVKLKHFDTKVKKFDLDNLAFDVPKIKIDGLKLQLNQGLAEATTKSTKAIKEEVNNRAFSIINEHTALTDIDVTYKQENSKFDTRIKLKELKVDFKEIDLMHQKIKIKKLYLNETEGTVFLGKNEQQNISNQKEEKSGNSSWEIEAESVKLTKIDFKFDDDSRKKSLKGIDYSHLDLTDFNLDANNIKYSSTLSSGKLNSFSVNDKSGLIVEDLKTDFYYSSSVAYLKNLYFKTPKTEIKDELVANYTNIKTLGKDLDQLSVKASLENSEIAVSDILIFVPELENTKPFSSNKNAILKIDGLVYGKLNNLNIPNLEVSGIGSTYASISGTIKGLPKAKDAYYDITIKNIRTTSNDIYSLVPNGTIPETIQLPKQIATKGTFKGKISDFDVNLLVNSSMGNAKVEGNFDQTIKDSEKYNAKAWLDEFDLGALLKNESLGKFSVQADVKGYGLNPKTANATINSTITKAEFNKYAYQDITINGKLQNGLYDAKIDSNDENLKFNLVSNGGFQGKYPSLKLRLNLDIADLRKLNLHAGYLKIKGDVDADFDQLDFDNLNGKLSITNTLVALETEQFPLDSLNLIAVNTPEKNSIKLSSQFVNVNLDGKFKLSQVQNALMNSISNYYDLNAKKTAVTEPQQLNFKIQLKDEPLVMKIIPGLKNMSAILVEGKYNSENDTIQVNASIPKLDYNGNVITNASLKINKEENALVYNFIVDDLKNASLQLPYTNISGKVEDNTIDYVLQLKDIKDVERYLLSGTLKNVDGNSEVAFINDKLKLNYENWNIDDNNIIKIGKNGVYINDFILTNNANQFSVKSESEKPNAPIDVDFKDFDLKTLTNIVESDFEFGGKINGTTQITNLNSSPIFIADLDIENFAVKNDTVGNLKIKIDNKIASVYNASVEISGFDNLVNLDGNYKVGTGTFDLKLNIDHFKMKSIQAFTFGNLKNSTGFMNGKLDITGSTKQPNVLGFLKFNEVGFEVKTLSSKFKLLNDKIDFTNQKILFTNFKLQDENNNNLVLDGSVNSADFTNLGLDLSLIANNFNPINSTEKDNDLFYGELYLDNDIRIKGTLNSPIIDGSIKINKDTKFSVVLPQTKPSIADREGVVEFIDQDQPILYDQSKDTEKFNQSAVTGIEASVNIEVDKDAEISIVIDKANGDFLKLKGEAELTGGIDASGKTSLTGKYEFTEGSYEMNFNMIKRKFDIKPGSYILWKGEPTSADVHVVAIYKADVAPIDLVADQLGAVTPEVRNTYKQKIPFETELKMDGELLKPKITFDIILPEGNNSVSAEVINTTKAKLNQIRLQEDALNKQVFALLLLGRFIGENPFESEVGGFSASSLARQSASKILSQQLNNLAGDLISGVELDFDLQATEDYTSGTKENRTDLKVGLSKKLLNDRLKVTIGSNIGLEGTPRENEETSKIAGDLSADYMLSKDGRYKLRAYRKNNYQVALQGQVIETGVAFIITMDYDVFSELFHRTKKNK</sequence>
<comment type="subcellular location">
    <subcellularLocation>
        <location evidence="1">Membrane</location>
        <topology evidence="1">Single-pass membrane protein</topology>
    </subcellularLocation>
</comment>
<name>A0ABW5Z4R8_9FLAO</name>
<keyword evidence="3 5" id="KW-1133">Transmembrane helix</keyword>